<accession>A0A6A4L5N9</accession>
<dbReference type="SUPFAM" id="SSF53756">
    <property type="entry name" value="UDP-Glycosyltransferase/glycogen phosphorylase"/>
    <property type="match status" value="1"/>
</dbReference>
<keyword evidence="2" id="KW-0812">Transmembrane</keyword>
<name>A0A6A4L5N9_9ERIC</name>
<proteinExistence type="inferred from homology"/>
<feature type="non-terminal residue" evidence="3">
    <location>
        <position position="1"/>
    </location>
</feature>
<comment type="caution">
    <text evidence="3">The sequence shown here is derived from an EMBL/GenBank/DDBJ whole genome shotgun (WGS) entry which is preliminary data.</text>
</comment>
<sequence>MYRATSRRLHQASSDIALTLCVVGLQGSEWDAQWEMPQDNRKDSIDYIPGVGSIKPTDLMSYLQDADIGTVVHRIIPKAFAEVKKADIIICNTVQELEPETISALHQKQPTYAIGPVFPTGFTKSPVATNLWPESDCTQWLDARPHGSVLYISFGSYAHTSKHDIVEIAQGLLLSGVGINLCDERPIAREKIADNINRLMSGKTSDELRNEMKKMRKTLEDAVATDGNGSSERNFKQFVNEVKSQPSPLFSPSLTPVTVACSLTPSSLTVAIRRRRPTRNSVRVVVAVAVVVAAEVVGQLAED</sequence>
<protein>
    <submittedName>
        <fullName evidence="3">Uncharacterized protein</fullName>
    </submittedName>
</protein>
<dbReference type="AlphaFoldDB" id="A0A6A4L5N9"/>
<dbReference type="PANTHER" id="PTHR11926:SF774">
    <property type="entry name" value="UDP-GLYCOSYLTRANSFERASE 85A1-RELATED"/>
    <property type="match status" value="1"/>
</dbReference>
<evidence type="ECO:0000313" key="3">
    <source>
        <dbReference type="EMBL" id="KAE9455706.1"/>
    </source>
</evidence>
<dbReference type="Gene3D" id="3.40.50.2000">
    <property type="entry name" value="Glycogen Phosphorylase B"/>
    <property type="match status" value="2"/>
</dbReference>
<organism evidence="3 4">
    <name type="scientific">Rhododendron williamsianum</name>
    <dbReference type="NCBI Taxonomy" id="262921"/>
    <lineage>
        <taxon>Eukaryota</taxon>
        <taxon>Viridiplantae</taxon>
        <taxon>Streptophyta</taxon>
        <taxon>Embryophyta</taxon>
        <taxon>Tracheophyta</taxon>
        <taxon>Spermatophyta</taxon>
        <taxon>Magnoliopsida</taxon>
        <taxon>eudicotyledons</taxon>
        <taxon>Gunneridae</taxon>
        <taxon>Pentapetalae</taxon>
        <taxon>asterids</taxon>
        <taxon>Ericales</taxon>
        <taxon>Ericaceae</taxon>
        <taxon>Ericoideae</taxon>
        <taxon>Rhodoreae</taxon>
        <taxon>Rhododendron</taxon>
    </lineage>
</organism>
<evidence type="ECO:0000256" key="1">
    <source>
        <dbReference type="ARBA" id="ARBA00009995"/>
    </source>
</evidence>
<dbReference type="Proteomes" id="UP000428333">
    <property type="component" value="Linkage Group LG07"/>
</dbReference>
<comment type="similarity">
    <text evidence="1">Belongs to the UDP-glycosyltransferase family.</text>
</comment>
<reference evidence="3 4" key="1">
    <citation type="journal article" date="2019" name="Genome Biol. Evol.">
        <title>The Rhododendron genome and chromosomal organization provide insight into shared whole-genome duplications across the heath family (Ericaceae).</title>
        <authorList>
            <person name="Soza V.L."/>
            <person name="Lindsley D."/>
            <person name="Waalkes A."/>
            <person name="Ramage E."/>
            <person name="Patwardhan R.P."/>
            <person name="Burton J.N."/>
            <person name="Adey A."/>
            <person name="Kumar A."/>
            <person name="Qiu R."/>
            <person name="Shendure J."/>
            <person name="Hall B."/>
        </authorList>
    </citation>
    <scope>NUCLEOTIDE SEQUENCE [LARGE SCALE GENOMIC DNA]</scope>
    <source>
        <strain evidence="3">RSF 1966-606</strain>
    </source>
</reference>
<dbReference type="EMBL" id="QEFC01001818">
    <property type="protein sequence ID" value="KAE9455706.1"/>
    <property type="molecule type" value="Genomic_DNA"/>
</dbReference>
<evidence type="ECO:0000313" key="4">
    <source>
        <dbReference type="Proteomes" id="UP000428333"/>
    </source>
</evidence>
<dbReference type="PANTHER" id="PTHR11926">
    <property type="entry name" value="GLUCOSYL/GLUCURONOSYL TRANSFERASES"/>
    <property type="match status" value="1"/>
</dbReference>
<keyword evidence="2" id="KW-0472">Membrane</keyword>
<dbReference type="OrthoDB" id="5835829at2759"/>
<gene>
    <name evidence="3" type="ORF">C3L33_12393</name>
</gene>
<keyword evidence="4" id="KW-1185">Reference proteome</keyword>
<feature type="transmembrane region" description="Helical" evidence="2">
    <location>
        <begin position="282"/>
        <end position="301"/>
    </location>
</feature>
<evidence type="ECO:0000256" key="2">
    <source>
        <dbReference type="SAM" id="Phobius"/>
    </source>
</evidence>
<keyword evidence="2" id="KW-1133">Transmembrane helix</keyword>